<dbReference type="RefSeq" id="WP_118992336.1">
    <property type="nucleotide sequence ID" value="NZ_CP083391.1"/>
</dbReference>
<evidence type="ECO:0000313" key="1">
    <source>
        <dbReference type="EMBL" id="MDT9610670.1"/>
    </source>
</evidence>
<reference evidence="1" key="1">
    <citation type="submission" date="2023-08" db="EMBL/GenBank/DDBJ databases">
        <title>Lactobacillus from the Female Urinary Tract.</title>
        <authorList>
            <person name="Stegman N."/>
            <person name="Jackson B."/>
            <person name="Steiling M."/>
            <person name="Sedano C."/>
            <person name="Wolfe A."/>
            <person name="Putonti C."/>
        </authorList>
    </citation>
    <scope>NUCLEOTIDE SEQUENCE</scope>
    <source>
        <strain evidence="1">UMB5661</strain>
    </source>
</reference>
<gene>
    <name evidence="1" type="ORF">RON39_11330</name>
</gene>
<dbReference type="AlphaFoldDB" id="A0AAW8WNC5"/>
<sequence length="134" mass="15310">MPKLREIINHVYPKATSTEMRSLTSNINRYIDKEKIPFVKKGNTRYFDLEAVSKIQDKLITISIGQKESNNASLEGKKITLSGLIDKNFPVETQKQKNSSRSIANSYIYDNEIQYSLAGRNTVIRIKDAVKVEK</sequence>
<protein>
    <submittedName>
        <fullName evidence="1">Uncharacterized protein</fullName>
    </submittedName>
</protein>
<name>A0AAW8WNC5_9LACO</name>
<comment type="caution">
    <text evidence="1">The sequence shown here is derived from an EMBL/GenBank/DDBJ whole genome shotgun (WGS) entry which is preliminary data.</text>
</comment>
<accession>A0AAW8WNC5</accession>
<organism evidence="1 2">
    <name type="scientific">Lactobacillus crispatus</name>
    <dbReference type="NCBI Taxonomy" id="47770"/>
    <lineage>
        <taxon>Bacteria</taxon>
        <taxon>Bacillati</taxon>
        <taxon>Bacillota</taxon>
        <taxon>Bacilli</taxon>
        <taxon>Lactobacillales</taxon>
        <taxon>Lactobacillaceae</taxon>
        <taxon>Lactobacillus</taxon>
    </lineage>
</organism>
<evidence type="ECO:0000313" key="2">
    <source>
        <dbReference type="Proteomes" id="UP001253287"/>
    </source>
</evidence>
<proteinExistence type="predicted"/>
<dbReference type="EMBL" id="JAVTXN010000115">
    <property type="protein sequence ID" value="MDT9610670.1"/>
    <property type="molecule type" value="Genomic_DNA"/>
</dbReference>
<dbReference type="Proteomes" id="UP001253287">
    <property type="component" value="Unassembled WGS sequence"/>
</dbReference>